<dbReference type="EMBL" id="CP109135">
    <property type="protein sequence ID" value="WSD17818.1"/>
    <property type="molecule type" value="Genomic_DNA"/>
</dbReference>
<dbReference type="RefSeq" id="WP_326760759.1">
    <property type="nucleotide sequence ID" value="NZ_CP109135.1"/>
</dbReference>
<proteinExistence type="predicted"/>
<protein>
    <submittedName>
        <fullName evidence="1">Uncharacterized protein</fullName>
    </submittedName>
</protein>
<reference evidence="1 2" key="1">
    <citation type="submission" date="2022-10" db="EMBL/GenBank/DDBJ databases">
        <title>The complete genomes of actinobacterial strains from the NBC collection.</title>
        <authorList>
            <person name="Joergensen T.S."/>
            <person name="Alvarez Arevalo M."/>
            <person name="Sterndorff E.B."/>
            <person name="Faurdal D."/>
            <person name="Vuksanovic O."/>
            <person name="Mourched A.-S."/>
            <person name="Charusanti P."/>
            <person name="Shaw S."/>
            <person name="Blin K."/>
            <person name="Weber T."/>
        </authorList>
    </citation>
    <scope>NUCLEOTIDE SEQUENCE [LARGE SCALE GENOMIC DNA]</scope>
    <source>
        <strain evidence="1 2">NBC 01752</strain>
    </source>
</reference>
<accession>A0ABZ1HGU6</accession>
<dbReference type="Proteomes" id="UP001340816">
    <property type="component" value="Chromosome"/>
</dbReference>
<evidence type="ECO:0000313" key="1">
    <source>
        <dbReference type="EMBL" id="WSD17818.1"/>
    </source>
</evidence>
<evidence type="ECO:0000313" key="2">
    <source>
        <dbReference type="Proteomes" id="UP001340816"/>
    </source>
</evidence>
<sequence length="230" mass="25533">MTVHDVARVLPDVPALRNLCRSMAMVEAVLNPVGERFHSFNPTWSATEELASMRNGSGDEFDIVFPPAGAYVRGFDHESPFSPYHHDDVPRTWPGVVDSVPPIFQRYVHEPAFTDENGTPVVTACLWREAEADHWQAGQIDFPDGHPDPDGSTWLFELLVDPTPEAFQAFGEDYYETTIAIDAVRHVYDLRPLGRALITSLNPTASVEDVAQEAAAIGYPLVRELSLTTD</sequence>
<organism evidence="1 2">
    <name type="scientific">Streptomyces phaeochromogenes</name>
    <dbReference type="NCBI Taxonomy" id="1923"/>
    <lineage>
        <taxon>Bacteria</taxon>
        <taxon>Bacillati</taxon>
        <taxon>Actinomycetota</taxon>
        <taxon>Actinomycetes</taxon>
        <taxon>Kitasatosporales</taxon>
        <taxon>Streptomycetaceae</taxon>
        <taxon>Streptomyces</taxon>
        <taxon>Streptomyces phaeochromogenes group</taxon>
    </lineage>
</organism>
<name>A0ABZ1HGU6_STRPH</name>
<keyword evidence="2" id="KW-1185">Reference proteome</keyword>
<gene>
    <name evidence="1" type="ORF">OHB35_33875</name>
</gene>